<organism evidence="2">
    <name type="scientific">Arundo donax</name>
    <name type="common">Giant reed</name>
    <name type="synonym">Donax arundinaceus</name>
    <dbReference type="NCBI Taxonomy" id="35708"/>
    <lineage>
        <taxon>Eukaryota</taxon>
        <taxon>Viridiplantae</taxon>
        <taxon>Streptophyta</taxon>
        <taxon>Embryophyta</taxon>
        <taxon>Tracheophyta</taxon>
        <taxon>Spermatophyta</taxon>
        <taxon>Magnoliopsida</taxon>
        <taxon>Liliopsida</taxon>
        <taxon>Poales</taxon>
        <taxon>Poaceae</taxon>
        <taxon>PACMAD clade</taxon>
        <taxon>Arundinoideae</taxon>
        <taxon>Arundineae</taxon>
        <taxon>Arundo</taxon>
    </lineage>
</organism>
<reference evidence="2" key="1">
    <citation type="submission" date="2014-09" db="EMBL/GenBank/DDBJ databases">
        <authorList>
            <person name="Magalhaes I.L.F."/>
            <person name="Oliveira U."/>
            <person name="Santos F.R."/>
            <person name="Vidigal T.H.D.A."/>
            <person name="Brescovit A.D."/>
            <person name="Santos A.J."/>
        </authorList>
    </citation>
    <scope>NUCLEOTIDE SEQUENCE</scope>
    <source>
        <tissue evidence="2">Shoot tissue taken approximately 20 cm above the soil surface</tissue>
    </source>
</reference>
<reference evidence="2" key="2">
    <citation type="journal article" date="2015" name="Data Brief">
        <title>Shoot transcriptome of the giant reed, Arundo donax.</title>
        <authorList>
            <person name="Barrero R.A."/>
            <person name="Guerrero F.D."/>
            <person name="Moolhuijzen P."/>
            <person name="Goolsby J.A."/>
            <person name="Tidwell J."/>
            <person name="Bellgard S.E."/>
            <person name="Bellgard M.I."/>
        </authorList>
    </citation>
    <scope>NUCLEOTIDE SEQUENCE</scope>
    <source>
        <tissue evidence="2">Shoot tissue taken approximately 20 cm above the soil surface</tissue>
    </source>
</reference>
<dbReference type="EMBL" id="GBRH01177310">
    <property type="protein sequence ID" value="JAE20586.1"/>
    <property type="molecule type" value="Transcribed_RNA"/>
</dbReference>
<dbReference type="AlphaFoldDB" id="A0A0A9GDG5"/>
<dbReference type="PANTHER" id="PTHR33086">
    <property type="entry name" value="OS05G0468200 PROTEIN-RELATED"/>
    <property type="match status" value="1"/>
</dbReference>
<sequence length="300" mass="33512">MLLLLRRALSTAGSSRPPCALIHRLSTTTEPPARGVSFSLAPPPCPSQITVPEHVFDLGAHPYMEGCTDLLGSGVHAASAEGLLLLLTPFKVRYRANPLAKQDLWANLRCGINPFQVVYQFFYRFVCNPISGELFRLPDFDGQDKILDDQHLGLITEAGGRNGPPERYAVVQLSDKDGEWGGRRFVWRRFVSETGEWDKLVLPSLPPPGRRMHLNHEVLAFGGRLWWVDVSWGAVSADPFSDQPELRSIELPGDSMRPGQEGEEEMRQLVKRRRMGGQRRETSLRRGVCEGALPDQVVHA</sequence>
<proteinExistence type="predicted"/>
<evidence type="ECO:0000313" key="2">
    <source>
        <dbReference type="EMBL" id="JAE20586.1"/>
    </source>
</evidence>
<protein>
    <recommendedName>
        <fullName evidence="3">DUF1618 domain-containing protein</fullName>
    </recommendedName>
</protein>
<evidence type="ECO:0008006" key="3">
    <source>
        <dbReference type="Google" id="ProtNLM"/>
    </source>
</evidence>
<evidence type="ECO:0000256" key="1">
    <source>
        <dbReference type="SAM" id="MobiDB-lite"/>
    </source>
</evidence>
<dbReference type="PANTHER" id="PTHR33086:SF5">
    <property type="entry name" value="OS05G0468400 PROTEIN"/>
    <property type="match status" value="1"/>
</dbReference>
<accession>A0A0A9GDG5</accession>
<name>A0A0A9GDG5_ARUDO</name>
<feature type="region of interest" description="Disordered" evidence="1">
    <location>
        <begin position="244"/>
        <end position="266"/>
    </location>
</feature>